<evidence type="ECO:0000313" key="11">
    <source>
        <dbReference type="Proteomes" id="UP000250579"/>
    </source>
</evidence>
<evidence type="ECO:0000256" key="3">
    <source>
        <dbReference type="ARBA" id="ARBA00022676"/>
    </source>
</evidence>
<evidence type="ECO:0000256" key="5">
    <source>
        <dbReference type="ARBA" id="ARBA00022692"/>
    </source>
</evidence>
<dbReference type="InterPro" id="IPR029044">
    <property type="entry name" value="Nucleotide-diphossugar_trans"/>
</dbReference>
<evidence type="ECO:0000256" key="1">
    <source>
        <dbReference type="ARBA" id="ARBA00004141"/>
    </source>
</evidence>
<dbReference type="InterPro" id="IPR001173">
    <property type="entry name" value="Glyco_trans_2-like"/>
</dbReference>
<dbReference type="Proteomes" id="UP000250579">
    <property type="component" value="Chromosome"/>
</dbReference>
<dbReference type="SUPFAM" id="SSF53448">
    <property type="entry name" value="Nucleotide-diphospho-sugar transferases"/>
    <property type="match status" value="1"/>
</dbReference>
<evidence type="ECO:0000256" key="7">
    <source>
        <dbReference type="ARBA" id="ARBA00023136"/>
    </source>
</evidence>
<evidence type="ECO:0000256" key="4">
    <source>
        <dbReference type="ARBA" id="ARBA00022679"/>
    </source>
</evidence>
<evidence type="ECO:0000256" key="6">
    <source>
        <dbReference type="ARBA" id="ARBA00022989"/>
    </source>
</evidence>
<dbReference type="CDD" id="cd04187">
    <property type="entry name" value="DPM1_like_bac"/>
    <property type="match status" value="1"/>
</dbReference>
<keyword evidence="2" id="KW-1003">Cell membrane</keyword>
<organism evidence="10 11">
    <name type="scientific">Pseudomonas oryzihabitans</name>
    <dbReference type="NCBI Taxonomy" id="47885"/>
    <lineage>
        <taxon>Bacteria</taxon>
        <taxon>Pseudomonadati</taxon>
        <taxon>Pseudomonadota</taxon>
        <taxon>Gammaproteobacteria</taxon>
        <taxon>Pseudomonadales</taxon>
        <taxon>Pseudomonadaceae</taxon>
        <taxon>Pseudomonas</taxon>
    </lineage>
</organism>
<dbReference type="EMBL" id="CP022198">
    <property type="protein sequence ID" value="AXA64750.1"/>
    <property type="molecule type" value="Genomic_DNA"/>
</dbReference>
<dbReference type="AlphaFoldDB" id="A0A2Z5A5U0"/>
<keyword evidence="2" id="KW-0997">Cell inner membrane</keyword>
<keyword evidence="5 8" id="KW-0812">Transmembrane</keyword>
<dbReference type="GO" id="GO:0005886">
    <property type="term" value="C:plasma membrane"/>
    <property type="evidence" value="ECO:0007669"/>
    <property type="project" value="TreeGrafter"/>
</dbReference>
<keyword evidence="4 10" id="KW-0808">Transferase</keyword>
<accession>A0A2Z5A5U0</accession>
<dbReference type="InterPro" id="IPR050256">
    <property type="entry name" value="Glycosyltransferase_2"/>
</dbReference>
<dbReference type="PANTHER" id="PTHR48090:SF1">
    <property type="entry name" value="PROPHAGE BACTOPRENOL GLUCOSYL TRANSFERASE HOMOLOG"/>
    <property type="match status" value="1"/>
</dbReference>
<name>A0A2Z5A5U0_9PSED</name>
<feature type="domain" description="Glycosyltransferase 2-like" evidence="9">
    <location>
        <begin position="15"/>
        <end position="122"/>
    </location>
</feature>
<dbReference type="PANTHER" id="PTHR48090">
    <property type="entry name" value="UNDECAPRENYL-PHOSPHATE 4-DEOXY-4-FORMAMIDO-L-ARABINOSE TRANSFERASE-RELATED"/>
    <property type="match status" value="1"/>
</dbReference>
<protein>
    <submittedName>
        <fullName evidence="10">Glycosyltransferase</fullName>
    </submittedName>
</protein>
<evidence type="ECO:0000256" key="8">
    <source>
        <dbReference type="SAM" id="Phobius"/>
    </source>
</evidence>
<proteinExistence type="predicted"/>
<reference evidence="10 11" key="1">
    <citation type="submission" date="2017-06" db="EMBL/GenBank/DDBJ databases">
        <title>Evolution towards high GC content and high-temperature stress adaptation in endophytic Pseudomonas oryzihabitans impacted its plant-growth promoting traits.</title>
        <authorList>
            <person name="Nascimento F.X."/>
        </authorList>
    </citation>
    <scope>NUCLEOTIDE SEQUENCE [LARGE SCALE GENOMIC DNA]</scope>
    <source>
        <strain evidence="10 11">MS8</strain>
    </source>
</reference>
<keyword evidence="7 8" id="KW-0472">Membrane</keyword>
<feature type="transmembrane region" description="Helical" evidence="8">
    <location>
        <begin position="270"/>
        <end position="296"/>
    </location>
</feature>
<keyword evidence="6 8" id="KW-1133">Transmembrane helix</keyword>
<dbReference type="GO" id="GO:0016757">
    <property type="term" value="F:glycosyltransferase activity"/>
    <property type="evidence" value="ECO:0007669"/>
    <property type="project" value="UniProtKB-KW"/>
</dbReference>
<feature type="transmembrane region" description="Helical" evidence="8">
    <location>
        <begin position="238"/>
        <end position="258"/>
    </location>
</feature>
<evidence type="ECO:0000259" key="9">
    <source>
        <dbReference type="Pfam" id="PF00535"/>
    </source>
</evidence>
<evidence type="ECO:0000313" key="10">
    <source>
        <dbReference type="EMBL" id="AXA64750.1"/>
    </source>
</evidence>
<dbReference type="Gene3D" id="3.90.550.10">
    <property type="entry name" value="Spore Coat Polysaccharide Biosynthesis Protein SpsA, Chain A"/>
    <property type="match status" value="1"/>
</dbReference>
<gene>
    <name evidence="10" type="ORF">CE139_02655</name>
</gene>
<sequence length="327" mass="36079">MGKGWSVVAVKELISVVIPAYNEERIIGTNLPIILETLFCESYDLELIVVDDGSKDTTAAILEDLAALDVRIKPVIFTRNFGKEAAVLAGLAEARGAAAIVMDADLQHPPQIARQMIDLWRKGIPLVEAVKAERGDANMADGLFAKGFYWAFRKLSGMDLNGHSDYKLLDRQVIDVYLALPERNRFFRGLIHWTGYTSAQIPFSVAERSGGASQWNKLKLLRYAIDNITSFTSFPLKVISALGFVTLIVGVLLAALSVLQKFQGEAQDGFTTVIFLIAMIGGVILLSIGVVGHYLARIYDEVKRRPEYLVRKSLSRSSVAQSEQEQS</sequence>
<evidence type="ECO:0000256" key="2">
    <source>
        <dbReference type="ARBA" id="ARBA00022519"/>
    </source>
</evidence>
<comment type="subcellular location">
    <subcellularLocation>
        <location evidence="1">Membrane</location>
        <topology evidence="1">Multi-pass membrane protein</topology>
    </subcellularLocation>
</comment>
<keyword evidence="3" id="KW-0328">Glycosyltransferase</keyword>
<dbReference type="Pfam" id="PF00535">
    <property type="entry name" value="Glycos_transf_2"/>
    <property type="match status" value="1"/>
</dbReference>